<accession>A0A5N5GD42</accession>
<evidence type="ECO:0000313" key="7">
    <source>
        <dbReference type="EMBL" id="KAB2611372.1"/>
    </source>
</evidence>
<organism evidence="7 8">
    <name type="scientific">Pyrus ussuriensis x Pyrus communis</name>
    <dbReference type="NCBI Taxonomy" id="2448454"/>
    <lineage>
        <taxon>Eukaryota</taxon>
        <taxon>Viridiplantae</taxon>
        <taxon>Streptophyta</taxon>
        <taxon>Embryophyta</taxon>
        <taxon>Tracheophyta</taxon>
        <taxon>Spermatophyta</taxon>
        <taxon>Magnoliopsida</taxon>
        <taxon>eudicotyledons</taxon>
        <taxon>Gunneridae</taxon>
        <taxon>Pentapetalae</taxon>
        <taxon>rosids</taxon>
        <taxon>fabids</taxon>
        <taxon>Rosales</taxon>
        <taxon>Rosaceae</taxon>
        <taxon>Amygdaloideae</taxon>
        <taxon>Maleae</taxon>
        <taxon>Pyrus</taxon>
    </lineage>
</organism>
<name>A0A5N5GD42_9ROSA</name>
<evidence type="ECO:0000256" key="3">
    <source>
        <dbReference type="ARBA" id="ARBA00022679"/>
    </source>
</evidence>
<protein>
    <submittedName>
        <fullName evidence="7">Calmodulin binding transcription activator 1</fullName>
    </submittedName>
</protein>
<evidence type="ECO:0000256" key="5">
    <source>
        <dbReference type="ARBA" id="ARBA00023034"/>
    </source>
</evidence>
<dbReference type="PANTHER" id="PTHR31311">
    <property type="entry name" value="XYLOGLUCAN 6-XYLOSYLTRANSFERASE 5-RELATED-RELATED"/>
    <property type="match status" value="1"/>
</dbReference>
<dbReference type="OrthoDB" id="407658at2759"/>
<evidence type="ECO:0000313" key="8">
    <source>
        <dbReference type="Proteomes" id="UP000327157"/>
    </source>
</evidence>
<keyword evidence="4" id="KW-0812">Transmembrane</keyword>
<feature type="region of interest" description="Disordered" evidence="6">
    <location>
        <begin position="84"/>
        <end position="121"/>
    </location>
</feature>
<dbReference type="Pfam" id="PF05637">
    <property type="entry name" value="Glyco_transf_34"/>
    <property type="match status" value="1"/>
</dbReference>
<evidence type="ECO:0000256" key="4">
    <source>
        <dbReference type="ARBA" id="ARBA00022968"/>
    </source>
</evidence>
<evidence type="ECO:0000256" key="2">
    <source>
        <dbReference type="ARBA" id="ARBA00022676"/>
    </source>
</evidence>
<keyword evidence="8" id="KW-1185">Reference proteome</keyword>
<dbReference type="AlphaFoldDB" id="A0A5N5GD42"/>
<evidence type="ECO:0000256" key="6">
    <source>
        <dbReference type="SAM" id="MobiDB-lite"/>
    </source>
</evidence>
<dbReference type="GO" id="GO:0016758">
    <property type="term" value="F:hexosyltransferase activity"/>
    <property type="evidence" value="ECO:0007669"/>
    <property type="project" value="TreeGrafter"/>
</dbReference>
<dbReference type="GO" id="GO:0005768">
    <property type="term" value="C:endosome"/>
    <property type="evidence" value="ECO:0007669"/>
    <property type="project" value="TreeGrafter"/>
</dbReference>
<reference evidence="7 8" key="3">
    <citation type="submission" date="2019-11" db="EMBL/GenBank/DDBJ databases">
        <title>A de novo genome assembly of a pear dwarfing rootstock.</title>
        <authorList>
            <person name="Wang F."/>
            <person name="Wang J."/>
            <person name="Li S."/>
            <person name="Zhang Y."/>
            <person name="Fang M."/>
            <person name="Ma L."/>
            <person name="Zhao Y."/>
            <person name="Jiang S."/>
        </authorList>
    </citation>
    <scope>NUCLEOTIDE SEQUENCE [LARGE SCALE GENOMIC DNA]</scope>
    <source>
        <strain evidence="7">S2</strain>
        <tissue evidence="7">Leaf</tissue>
    </source>
</reference>
<reference evidence="7 8" key="1">
    <citation type="submission" date="2019-09" db="EMBL/GenBank/DDBJ databases">
        <authorList>
            <person name="Ou C."/>
        </authorList>
    </citation>
    <scope>NUCLEOTIDE SEQUENCE [LARGE SCALE GENOMIC DNA]</scope>
    <source>
        <strain evidence="7">S2</strain>
        <tissue evidence="7">Leaf</tissue>
    </source>
</reference>
<dbReference type="GO" id="GO:0033843">
    <property type="term" value="F:xyloglucan 6-xylosyltransferase activity"/>
    <property type="evidence" value="ECO:0007669"/>
    <property type="project" value="TreeGrafter"/>
</dbReference>
<dbReference type="InterPro" id="IPR008630">
    <property type="entry name" value="Glyco_trans_34"/>
</dbReference>
<keyword evidence="5" id="KW-0333">Golgi apparatus</keyword>
<proteinExistence type="predicted"/>
<comment type="caution">
    <text evidence="7">The sequence shown here is derived from an EMBL/GenBank/DDBJ whole genome shotgun (WGS) entry which is preliminary data.</text>
</comment>
<sequence length="121" mass="14097">MDSNAMFTDMAFKVPWERYKDHNFVMHGWNKMVYDDKNWIRLNTGLFLLRNCLWSLDILDIWASMGPKAWEVAVNSFLHAVPSFPPPPPYRNSKEGSDEIGNDDEATNKNKWTTQKESNNA</sequence>
<keyword evidence="4" id="KW-0735">Signal-anchor</keyword>
<dbReference type="GO" id="GO:0035252">
    <property type="term" value="F:UDP-xylosyltransferase activity"/>
    <property type="evidence" value="ECO:0007669"/>
    <property type="project" value="TreeGrafter"/>
</dbReference>
<dbReference type="Proteomes" id="UP000327157">
    <property type="component" value="Chromosome 17"/>
</dbReference>
<keyword evidence="3" id="KW-0808">Transferase</keyword>
<dbReference type="EMBL" id="SMOL01000487">
    <property type="protein sequence ID" value="KAB2611372.1"/>
    <property type="molecule type" value="Genomic_DNA"/>
</dbReference>
<comment type="subcellular location">
    <subcellularLocation>
        <location evidence="1">Golgi apparatus membrane</location>
        <topology evidence="1">Single-pass type II membrane protein</topology>
    </subcellularLocation>
</comment>
<reference evidence="8" key="2">
    <citation type="submission" date="2019-10" db="EMBL/GenBank/DDBJ databases">
        <title>A de novo genome assembly of a pear dwarfing rootstock.</title>
        <authorList>
            <person name="Wang F."/>
            <person name="Wang J."/>
            <person name="Li S."/>
            <person name="Zhang Y."/>
            <person name="Fang M."/>
            <person name="Ma L."/>
            <person name="Zhao Y."/>
            <person name="Jiang S."/>
        </authorList>
    </citation>
    <scope>NUCLEOTIDE SEQUENCE [LARGE SCALE GENOMIC DNA]</scope>
</reference>
<dbReference type="GO" id="GO:0005802">
    <property type="term" value="C:trans-Golgi network"/>
    <property type="evidence" value="ECO:0007669"/>
    <property type="project" value="TreeGrafter"/>
</dbReference>
<evidence type="ECO:0000256" key="1">
    <source>
        <dbReference type="ARBA" id="ARBA00004323"/>
    </source>
</evidence>
<keyword evidence="2" id="KW-0328">Glycosyltransferase</keyword>
<dbReference type="PANTHER" id="PTHR31311:SF5">
    <property type="entry name" value="XYLOGLUCAN 6-XYLOSYLTRANSFERASE 2"/>
    <property type="match status" value="1"/>
</dbReference>
<dbReference type="GO" id="GO:0009969">
    <property type="term" value="P:xyloglucan biosynthetic process"/>
    <property type="evidence" value="ECO:0007669"/>
    <property type="project" value="TreeGrafter"/>
</dbReference>
<feature type="compositionally biased region" description="Polar residues" evidence="6">
    <location>
        <begin position="109"/>
        <end position="121"/>
    </location>
</feature>
<gene>
    <name evidence="7" type="ORF">D8674_019404</name>
</gene>
<dbReference type="GO" id="GO:0000139">
    <property type="term" value="C:Golgi membrane"/>
    <property type="evidence" value="ECO:0007669"/>
    <property type="project" value="UniProtKB-SubCell"/>
</dbReference>